<feature type="transmembrane region" description="Helical" evidence="9">
    <location>
        <begin position="151"/>
        <end position="172"/>
    </location>
</feature>
<dbReference type="Pfam" id="PF02518">
    <property type="entry name" value="HATPase_c"/>
    <property type="match status" value="1"/>
</dbReference>
<evidence type="ECO:0000256" key="5">
    <source>
        <dbReference type="ARBA" id="ARBA00022741"/>
    </source>
</evidence>
<evidence type="ECO:0000313" key="13">
    <source>
        <dbReference type="EMBL" id="EGO63024.1"/>
    </source>
</evidence>
<protein>
    <recommendedName>
        <fullName evidence="2">histidine kinase</fullName>
        <ecNumber evidence="2">2.7.13.3</ecNumber>
    </recommendedName>
</protein>
<dbReference type="EMBL" id="AFGF01000144">
    <property type="protein sequence ID" value="EGO63024.1"/>
    <property type="molecule type" value="Genomic_DNA"/>
</dbReference>
<dbReference type="InterPro" id="IPR003594">
    <property type="entry name" value="HATPase_dom"/>
</dbReference>
<dbReference type="CDD" id="cd00130">
    <property type="entry name" value="PAS"/>
    <property type="match status" value="1"/>
</dbReference>
<dbReference type="InterPro" id="IPR001610">
    <property type="entry name" value="PAC"/>
</dbReference>
<comment type="catalytic activity">
    <reaction evidence="1">
        <text>ATP + protein L-histidine = ADP + protein N-phospho-L-histidine.</text>
        <dbReference type="EC" id="2.7.13.3"/>
    </reaction>
</comment>
<dbReference type="Proteomes" id="UP000003240">
    <property type="component" value="Unassembled WGS sequence"/>
</dbReference>
<dbReference type="SUPFAM" id="SSF55785">
    <property type="entry name" value="PYP-like sensor domain (PAS domain)"/>
    <property type="match status" value="1"/>
</dbReference>
<keyword evidence="4" id="KW-0808">Transferase</keyword>
<dbReference type="CDD" id="cd00075">
    <property type="entry name" value="HATPase"/>
    <property type="match status" value="1"/>
</dbReference>
<evidence type="ECO:0000313" key="14">
    <source>
        <dbReference type="Proteomes" id="UP000003240"/>
    </source>
</evidence>
<comment type="caution">
    <text evidence="13">The sequence shown here is derived from an EMBL/GenBank/DDBJ whole genome shotgun (WGS) entry which is preliminary data.</text>
</comment>
<dbReference type="eggNOG" id="COG3852">
    <property type="taxonomic scope" value="Bacteria"/>
</dbReference>
<dbReference type="AlphaFoldDB" id="F7NLT3"/>
<evidence type="ECO:0000256" key="2">
    <source>
        <dbReference type="ARBA" id="ARBA00012438"/>
    </source>
</evidence>
<feature type="domain" description="PAS" evidence="11">
    <location>
        <begin position="206"/>
        <end position="280"/>
    </location>
</feature>
<dbReference type="Gene3D" id="3.30.450.20">
    <property type="entry name" value="PAS domain"/>
    <property type="match status" value="1"/>
</dbReference>
<evidence type="ECO:0000256" key="8">
    <source>
        <dbReference type="ARBA" id="ARBA00023012"/>
    </source>
</evidence>
<dbReference type="RefSeq" id="WP_004097135.1">
    <property type="nucleotide sequence ID" value="NZ_AFGF01000144.1"/>
</dbReference>
<keyword evidence="14" id="KW-1185">Reference proteome</keyword>
<dbReference type="SUPFAM" id="SSF55874">
    <property type="entry name" value="ATPase domain of HSP90 chaperone/DNA topoisomerase II/histidine kinase"/>
    <property type="match status" value="1"/>
</dbReference>
<organism evidence="13 14">
    <name type="scientific">Acetonema longum DSM 6540</name>
    <dbReference type="NCBI Taxonomy" id="1009370"/>
    <lineage>
        <taxon>Bacteria</taxon>
        <taxon>Bacillati</taxon>
        <taxon>Bacillota</taxon>
        <taxon>Negativicutes</taxon>
        <taxon>Acetonemataceae</taxon>
        <taxon>Acetonema</taxon>
    </lineage>
</organism>
<dbReference type="EC" id="2.7.13.3" evidence="2"/>
<keyword evidence="6 13" id="KW-0418">Kinase</keyword>
<dbReference type="SMART" id="SM00086">
    <property type="entry name" value="PAC"/>
    <property type="match status" value="1"/>
</dbReference>
<dbReference type="Pfam" id="PF08447">
    <property type="entry name" value="PAS_3"/>
    <property type="match status" value="1"/>
</dbReference>
<evidence type="ECO:0000256" key="1">
    <source>
        <dbReference type="ARBA" id="ARBA00000085"/>
    </source>
</evidence>
<keyword evidence="7" id="KW-0067">ATP-binding</keyword>
<evidence type="ECO:0000259" key="11">
    <source>
        <dbReference type="PROSITE" id="PS50112"/>
    </source>
</evidence>
<feature type="domain" description="Histidine kinase" evidence="10">
    <location>
        <begin position="347"/>
        <end position="551"/>
    </location>
</feature>
<proteinExistence type="predicted"/>
<dbReference type="Gene3D" id="3.30.565.10">
    <property type="entry name" value="Histidine kinase-like ATPase, C-terminal domain"/>
    <property type="match status" value="1"/>
</dbReference>
<dbReference type="InterPro" id="IPR036890">
    <property type="entry name" value="HATPase_C_sf"/>
</dbReference>
<dbReference type="InterPro" id="IPR036097">
    <property type="entry name" value="HisK_dim/P_sf"/>
</dbReference>
<dbReference type="Gene3D" id="1.10.287.130">
    <property type="match status" value="1"/>
</dbReference>
<keyword evidence="9" id="KW-0472">Membrane</keyword>
<dbReference type="SMART" id="SM00388">
    <property type="entry name" value="HisKA"/>
    <property type="match status" value="1"/>
</dbReference>
<feature type="transmembrane region" description="Helical" evidence="9">
    <location>
        <begin position="120"/>
        <end position="139"/>
    </location>
</feature>
<keyword evidence="5" id="KW-0547">Nucleotide-binding</keyword>
<dbReference type="GO" id="GO:0000155">
    <property type="term" value="F:phosphorelay sensor kinase activity"/>
    <property type="evidence" value="ECO:0007669"/>
    <property type="project" value="InterPro"/>
</dbReference>
<evidence type="ECO:0000259" key="10">
    <source>
        <dbReference type="PROSITE" id="PS50109"/>
    </source>
</evidence>
<dbReference type="InterPro" id="IPR005467">
    <property type="entry name" value="His_kinase_dom"/>
</dbReference>
<feature type="transmembrane region" description="Helical" evidence="9">
    <location>
        <begin position="6"/>
        <end position="26"/>
    </location>
</feature>
<dbReference type="SUPFAM" id="SSF47384">
    <property type="entry name" value="Homodimeric domain of signal transducing histidine kinase"/>
    <property type="match status" value="1"/>
</dbReference>
<evidence type="ECO:0000256" key="9">
    <source>
        <dbReference type="SAM" id="Phobius"/>
    </source>
</evidence>
<dbReference type="InterPro" id="IPR013655">
    <property type="entry name" value="PAS_fold_3"/>
</dbReference>
<dbReference type="Pfam" id="PF00512">
    <property type="entry name" value="HisKA"/>
    <property type="match status" value="1"/>
</dbReference>
<dbReference type="InterPro" id="IPR004358">
    <property type="entry name" value="Sig_transdc_His_kin-like_C"/>
</dbReference>
<feature type="transmembrane region" description="Helical" evidence="9">
    <location>
        <begin position="33"/>
        <end position="56"/>
    </location>
</feature>
<dbReference type="InterPro" id="IPR035965">
    <property type="entry name" value="PAS-like_dom_sf"/>
</dbReference>
<evidence type="ECO:0000256" key="6">
    <source>
        <dbReference type="ARBA" id="ARBA00022777"/>
    </source>
</evidence>
<evidence type="ECO:0000256" key="3">
    <source>
        <dbReference type="ARBA" id="ARBA00022553"/>
    </source>
</evidence>
<dbReference type="STRING" id="1009370.ALO_15287"/>
<accession>F7NLT3</accession>
<evidence type="ECO:0000259" key="12">
    <source>
        <dbReference type="PROSITE" id="PS50113"/>
    </source>
</evidence>
<dbReference type="PROSITE" id="PS50112">
    <property type="entry name" value="PAS"/>
    <property type="match status" value="1"/>
</dbReference>
<feature type="transmembrane region" description="Helical" evidence="9">
    <location>
        <begin position="94"/>
        <end position="114"/>
    </location>
</feature>
<dbReference type="InterPro" id="IPR000014">
    <property type="entry name" value="PAS"/>
</dbReference>
<dbReference type="PANTHER" id="PTHR43065">
    <property type="entry name" value="SENSOR HISTIDINE KINASE"/>
    <property type="match status" value="1"/>
</dbReference>
<keyword evidence="3" id="KW-0597">Phosphoprotein</keyword>
<reference evidence="13 14" key="1">
    <citation type="journal article" date="2011" name="EMBO J.">
        <title>Structural diversity of bacterial flagellar motors.</title>
        <authorList>
            <person name="Chen S."/>
            <person name="Beeby M."/>
            <person name="Murphy G.E."/>
            <person name="Leadbetter J.R."/>
            <person name="Hendrixson D.R."/>
            <person name="Briegel A."/>
            <person name="Li Z."/>
            <person name="Shi J."/>
            <person name="Tocheva E.I."/>
            <person name="Muller A."/>
            <person name="Dobro M.J."/>
            <person name="Jensen G.J."/>
        </authorList>
    </citation>
    <scope>NUCLEOTIDE SEQUENCE [LARGE SCALE GENOMIC DNA]</scope>
    <source>
        <strain evidence="13 14">DSM 6540</strain>
    </source>
</reference>
<dbReference type="InterPro" id="IPR003661">
    <property type="entry name" value="HisK_dim/P_dom"/>
</dbReference>
<dbReference type="PANTHER" id="PTHR43065:SF46">
    <property type="entry name" value="C4-DICARBOXYLATE TRANSPORT SENSOR PROTEIN DCTB"/>
    <property type="match status" value="1"/>
</dbReference>
<dbReference type="PROSITE" id="PS50113">
    <property type="entry name" value="PAC"/>
    <property type="match status" value="1"/>
</dbReference>
<feature type="domain" description="PAC" evidence="12">
    <location>
        <begin position="282"/>
        <end position="334"/>
    </location>
</feature>
<dbReference type="GO" id="GO:0005524">
    <property type="term" value="F:ATP binding"/>
    <property type="evidence" value="ECO:0007669"/>
    <property type="project" value="UniProtKB-KW"/>
</dbReference>
<sequence length="571" mass="64459">MDYALLSAIGAMAGTLSPILVYIYLYTIYRERYIGIWALAWFILSLRNIFFDFGIFPWKQHAFGFIIYQLLFIGCGVVFVWGICLFANKPTNKNWLYSSIGIALISIAVILLDLPGVYKILPPAWFASITLLWTAGFFLRRLNLPGVGRLITGYAFMLWGILTFILPFSFAFLTWINLASGILRLAVATGTLIVHFEKTRADLFSKETQYRLLAENAVDVIYRCRLSPYVKLEYISPAILAVTGYSPDEWYADPKLFMKVVHPDDLPLFKNYIKDCAKANSLPFTFRLIRKDQNIVWVEQRWVLIQDPQGNSLVIEGIVRDVTARKELEQIAARMDRMNMVGQMAVSVAHEIRNPLTTVRGYLQLLGMTREGLMYKERYDLLIEELDRTNEIISEYLMLAKDKVANLKRCSLNTIIQTLSPLIQANAAAANVYTKFDLGEISSLYLDEHEIRQLLLNLVRNAIEAMPAGGELTICTSSEGNQVTLAISDQGSGIPSHILDNLGMPFLTTKENGTGLGLPICYQIATRHQATIQVKTSDRGTTFFVYFNQPPAKENFALPQSFGVGRISRIG</sequence>
<dbReference type="InterPro" id="IPR000700">
    <property type="entry name" value="PAS-assoc_C"/>
</dbReference>
<dbReference type="CDD" id="cd00082">
    <property type="entry name" value="HisKA"/>
    <property type="match status" value="1"/>
</dbReference>
<evidence type="ECO:0000256" key="7">
    <source>
        <dbReference type="ARBA" id="ARBA00022840"/>
    </source>
</evidence>
<keyword evidence="8" id="KW-0902">Two-component regulatory system</keyword>
<keyword evidence="9" id="KW-0812">Transmembrane</keyword>
<evidence type="ECO:0000256" key="4">
    <source>
        <dbReference type="ARBA" id="ARBA00022679"/>
    </source>
</evidence>
<name>F7NLT3_9FIRM</name>
<feature type="transmembrane region" description="Helical" evidence="9">
    <location>
        <begin position="62"/>
        <end position="87"/>
    </location>
</feature>
<dbReference type="PRINTS" id="PR00344">
    <property type="entry name" value="BCTRLSENSOR"/>
</dbReference>
<dbReference type="PROSITE" id="PS50109">
    <property type="entry name" value="HIS_KIN"/>
    <property type="match status" value="1"/>
</dbReference>
<gene>
    <name evidence="13" type="ORF">ALO_15287</name>
</gene>
<dbReference type="NCBIfam" id="TIGR00229">
    <property type="entry name" value="sensory_box"/>
    <property type="match status" value="1"/>
</dbReference>
<keyword evidence="9" id="KW-1133">Transmembrane helix</keyword>
<dbReference type="OrthoDB" id="1672409at2"/>
<dbReference type="SMART" id="SM00387">
    <property type="entry name" value="HATPase_c"/>
    <property type="match status" value="1"/>
</dbReference>